<dbReference type="EMBL" id="NQJD01000009">
    <property type="protein sequence ID" value="TAA75219.1"/>
    <property type="molecule type" value="Genomic_DNA"/>
</dbReference>
<comment type="caution">
    <text evidence="1">The sequence shown here is derived from an EMBL/GenBank/DDBJ whole genome shotgun (WGS) entry which is preliminary data.</text>
</comment>
<evidence type="ECO:0000313" key="1">
    <source>
        <dbReference type="EMBL" id="TAA75219.1"/>
    </source>
</evidence>
<dbReference type="Proteomes" id="UP000316238">
    <property type="component" value="Unassembled WGS sequence"/>
</dbReference>
<sequence>MLMQEKMELTCFERYPFAWCGRFFKQEEEEKVKKAAIRFTVGIGLALAVTAGSAVAQNASTNPMAGMASSIAAGMASSMISGVNQQVSGNVKMDTLFSPEADQVAQSGPASVLDIRQMIEQAVQNMPQQQRDSLAQQMTTQNLTLLQQGSAAASQIRTKVRDTIMTDRYKNISAMAPNLYRSNIQPQMVQTIISNIKPWELPNRFKSKMMPMIVGQVSNQIKMPQINFMQENINSAEFPNVPGLPSGMAGSVPNQIKEQQMQQMQQGVMDPNFINPQDLMNGGM</sequence>
<protein>
    <submittedName>
        <fullName evidence="1">Uncharacterized protein</fullName>
    </submittedName>
</protein>
<evidence type="ECO:0000313" key="2">
    <source>
        <dbReference type="Proteomes" id="UP000316238"/>
    </source>
</evidence>
<organism evidence="1 2">
    <name type="scientific">Candidatus Electronema aureum</name>
    <dbReference type="NCBI Taxonomy" id="2005002"/>
    <lineage>
        <taxon>Bacteria</taxon>
        <taxon>Pseudomonadati</taxon>
        <taxon>Thermodesulfobacteriota</taxon>
        <taxon>Desulfobulbia</taxon>
        <taxon>Desulfobulbales</taxon>
        <taxon>Desulfobulbaceae</taxon>
        <taxon>Candidatus Electronema</taxon>
    </lineage>
</organism>
<name>A0A521G2G8_9BACT</name>
<reference evidence="1" key="1">
    <citation type="submission" date="2017-07" db="EMBL/GenBank/DDBJ databases">
        <title>The cable genome - Insights into the physiology and evolution of filamentous bacteria capable of sulfide oxidation via long distance electron transfer.</title>
        <authorList>
            <person name="Thorup C."/>
            <person name="Bjerg J.T."/>
            <person name="Schreiber L."/>
            <person name="Nielsen L.P."/>
            <person name="Kjeldsen K.U."/>
            <person name="Boesen T."/>
            <person name="Boggild A."/>
            <person name="Meysman F."/>
            <person name="Geelhoed J."/>
            <person name="Schramm A."/>
        </authorList>
    </citation>
    <scope>NUCLEOTIDE SEQUENCE [LARGE SCALE GENOMIC DNA]</scope>
    <source>
        <strain evidence="1">GS</strain>
    </source>
</reference>
<proteinExistence type="predicted"/>
<keyword evidence="2" id="KW-1185">Reference proteome</keyword>
<dbReference type="AlphaFoldDB" id="A0A521G2G8"/>
<accession>A0A521G2G8</accession>
<gene>
    <name evidence="1" type="ORF">CDV28_10932</name>
</gene>